<proteinExistence type="predicted"/>
<sequence length="215" mass="23358">MAATRGYNGIPAEQRRDERRARLLDAALDVVGTQGYTRLSASGLCHITGLNDRYFYEHFADRDAIFDAVVDQLARQTLTAMSEAIAAAGTDPEQIARAGLTACIDLLTGDPRKARVVFVEAPAHSSQPHRTQIRDMFIGLLRGHAVSRLGGALPDQLDSKIKFAGVHLFGALMECTTTWLAGDLHMDKAELIEQSVDLLLAVSNHVLPAAQPVKE</sequence>
<organism evidence="6 7">
    <name type="scientific">Mycobacteroides immunogenum</name>
    <dbReference type="NCBI Taxonomy" id="83262"/>
    <lineage>
        <taxon>Bacteria</taxon>
        <taxon>Bacillati</taxon>
        <taxon>Actinomycetota</taxon>
        <taxon>Actinomycetes</taxon>
        <taxon>Mycobacteriales</taxon>
        <taxon>Mycobacteriaceae</taxon>
        <taxon>Mycobacteroides</taxon>
    </lineage>
</organism>
<dbReference type="PROSITE" id="PS50977">
    <property type="entry name" value="HTH_TETR_2"/>
    <property type="match status" value="1"/>
</dbReference>
<gene>
    <name evidence="6" type="ORF">AWB85_08720</name>
</gene>
<evidence type="ECO:0000313" key="6">
    <source>
        <dbReference type="EMBL" id="OAT67950.1"/>
    </source>
</evidence>
<evidence type="ECO:0000256" key="1">
    <source>
        <dbReference type="ARBA" id="ARBA00023015"/>
    </source>
</evidence>
<dbReference type="AlphaFoldDB" id="A0A179V7T0"/>
<comment type="caution">
    <text evidence="6">The sequence shown here is derived from an EMBL/GenBank/DDBJ whole genome shotgun (WGS) entry which is preliminary data.</text>
</comment>
<feature type="domain" description="HTH tetR-type" evidence="5">
    <location>
        <begin position="17"/>
        <end position="77"/>
    </location>
</feature>
<dbReference type="InterPro" id="IPR001647">
    <property type="entry name" value="HTH_TetR"/>
</dbReference>
<dbReference type="RefSeq" id="WP_064630749.1">
    <property type="nucleotide sequence ID" value="NZ_LQYE01000027.1"/>
</dbReference>
<evidence type="ECO:0000256" key="4">
    <source>
        <dbReference type="PROSITE-ProRule" id="PRU00335"/>
    </source>
</evidence>
<dbReference type="PANTHER" id="PTHR47506">
    <property type="entry name" value="TRANSCRIPTIONAL REGULATORY PROTEIN"/>
    <property type="match status" value="1"/>
</dbReference>
<keyword evidence="3" id="KW-0804">Transcription</keyword>
<feature type="DNA-binding region" description="H-T-H motif" evidence="4">
    <location>
        <begin position="40"/>
        <end position="59"/>
    </location>
</feature>
<protein>
    <recommendedName>
        <fullName evidence="5">HTH tetR-type domain-containing protein</fullName>
    </recommendedName>
</protein>
<accession>A0A179V7T0</accession>
<keyword evidence="2 4" id="KW-0238">DNA-binding</keyword>
<dbReference type="Proteomes" id="UP000186919">
    <property type="component" value="Unassembled WGS sequence"/>
</dbReference>
<evidence type="ECO:0000313" key="7">
    <source>
        <dbReference type="Proteomes" id="UP000186919"/>
    </source>
</evidence>
<dbReference type="InterPro" id="IPR009057">
    <property type="entry name" value="Homeodomain-like_sf"/>
</dbReference>
<keyword evidence="1" id="KW-0805">Transcription regulation</keyword>
<evidence type="ECO:0000259" key="5">
    <source>
        <dbReference type="PROSITE" id="PS50977"/>
    </source>
</evidence>
<dbReference type="Pfam" id="PF00440">
    <property type="entry name" value="TetR_N"/>
    <property type="match status" value="1"/>
</dbReference>
<dbReference type="PANTHER" id="PTHR47506:SF1">
    <property type="entry name" value="HTH-TYPE TRANSCRIPTIONAL REGULATOR YJDC"/>
    <property type="match status" value="1"/>
</dbReference>
<dbReference type="Gene3D" id="1.10.357.10">
    <property type="entry name" value="Tetracycline Repressor, domain 2"/>
    <property type="match status" value="1"/>
</dbReference>
<dbReference type="GO" id="GO:0003677">
    <property type="term" value="F:DNA binding"/>
    <property type="evidence" value="ECO:0007669"/>
    <property type="project" value="UniProtKB-UniRule"/>
</dbReference>
<evidence type="ECO:0000256" key="3">
    <source>
        <dbReference type="ARBA" id="ARBA00023163"/>
    </source>
</evidence>
<dbReference type="EMBL" id="LQYE01000027">
    <property type="protein sequence ID" value="OAT67950.1"/>
    <property type="molecule type" value="Genomic_DNA"/>
</dbReference>
<dbReference type="SUPFAM" id="SSF46689">
    <property type="entry name" value="Homeodomain-like"/>
    <property type="match status" value="1"/>
</dbReference>
<name>A0A179V7T0_9MYCO</name>
<reference evidence="6 7" key="1">
    <citation type="submission" date="2016-01" db="EMBL/GenBank/DDBJ databases">
        <title>Mycobacterium immunogenum strain CD11_6 genome sequencing and assembly.</title>
        <authorList>
            <person name="Kaur G."/>
            <person name="Nair G.R."/>
            <person name="Mayilraj S."/>
        </authorList>
    </citation>
    <scope>NUCLEOTIDE SEQUENCE [LARGE SCALE GENOMIC DNA]</scope>
    <source>
        <strain evidence="6 7">CD11-6</strain>
    </source>
</reference>
<evidence type="ECO:0000256" key="2">
    <source>
        <dbReference type="ARBA" id="ARBA00023125"/>
    </source>
</evidence>